<dbReference type="InterPro" id="IPR035965">
    <property type="entry name" value="PAS-like_dom_sf"/>
</dbReference>
<comment type="caution">
    <text evidence="8">The sequence shown here is derived from an EMBL/GenBank/DDBJ whole genome shotgun (WGS) entry which is preliminary data.</text>
</comment>
<sequence length="657" mass="74442">MKNKDIQHFKEDAKAILEAVPDLYLILCPKLNIVGASDAYLKATMRKREEILGQPIFDIFPDNPDDLSATGVTNLRYSLNRVLEDKVCDAMAIQKYDIRRPAALGGGFEERYWSPINCPILDQDNRVKYIIHRVVDVTTFIHQQAHDAQSKTMEILQSHEGQVGLEIMERANNIQEVNKTLQEKEGYNSAFLSAIPDAMILVNRDGKIEFSNNQAEVMFGYTKKELLGQAVELLMPENAAKIHPQHREDYFNAPRVRPMGLGMELQGKRKNGEIFIIEISLSPLQTPQGGSAIAIIRDVTLRVEQNRLLQQKEKSLRELYETVEKEKSQLKSINQKMFTITQLSETFLACNTIDEILESFSSFANKILGFSKGALYLMHNSRNYLEKKITWDDVNHYPVIFSSNECWALRRGCIHEISEVQPGVICRHIKEMKQEQQASLCIPLMAQNEILGLLFINRDSDEQNTLIPVVAETVSLAIANIRLKELLHSQSIRDPLTGLLNRRFLDEFMIKQIGQAKRTKTSLVFIMVDIDNFKAINDSFGHEIGDYVLSRLGNLLPSLVREGDLACRYGGEEFLIVIPNCDPQNAKLFAEKIRNKVGSMRIVIEERVSNIAISLGVAIYPSDGSSLKELVDAADQALYAAKRQGKNKTIIFTEINK</sequence>
<keyword evidence="4" id="KW-0175">Coiled coil</keyword>
<dbReference type="Pfam" id="PF13426">
    <property type="entry name" value="PAS_9"/>
    <property type="match status" value="2"/>
</dbReference>
<dbReference type="Gene3D" id="3.30.450.40">
    <property type="match status" value="1"/>
</dbReference>
<protein>
    <recommendedName>
        <fullName evidence="2">diguanylate cyclase</fullName>
        <ecNumber evidence="2">2.7.7.65</ecNumber>
    </recommendedName>
</protein>
<dbReference type="PANTHER" id="PTHR45138:SF9">
    <property type="entry name" value="DIGUANYLATE CYCLASE DGCM-RELATED"/>
    <property type="match status" value="1"/>
</dbReference>
<gene>
    <name evidence="8" type="ORF">Lfee_0399</name>
</gene>
<accession>A0A0W0U774</accession>
<comment type="catalytic activity">
    <reaction evidence="3">
        <text>2 GTP = 3',3'-c-di-GMP + 2 diphosphate</text>
        <dbReference type="Rhea" id="RHEA:24898"/>
        <dbReference type="ChEBI" id="CHEBI:33019"/>
        <dbReference type="ChEBI" id="CHEBI:37565"/>
        <dbReference type="ChEBI" id="CHEBI:58805"/>
        <dbReference type="EC" id="2.7.7.65"/>
    </reaction>
</comment>
<feature type="domain" description="PAS" evidence="5">
    <location>
        <begin position="184"/>
        <end position="242"/>
    </location>
</feature>
<dbReference type="GO" id="GO:1902201">
    <property type="term" value="P:negative regulation of bacterial-type flagellum-dependent cell motility"/>
    <property type="evidence" value="ECO:0007669"/>
    <property type="project" value="TreeGrafter"/>
</dbReference>
<dbReference type="InterPro" id="IPR050469">
    <property type="entry name" value="Diguanylate_Cyclase"/>
</dbReference>
<dbReference type="InterPro" id="IPR000700">
    <property type="entry name" value="PAS-assoc_C"/>
</dbReference>
<dbReference type="AlphaFoldDB" id="A0A0W0U774"/>
<dbReference type="PATRIC" id="fig|453.4.peg.432"/>
<dbReference type="Proteomes" id="UP000054698">
    <property type="component" value="Unassembled WGS sequence"/>
</dbReference>
<dbReference type="Gene3D" id="3.30.450.20">
    <property type="entry name" value="PAS domain"/>
    <property type="match status" value="2"/>
</dbReference>
<dbReference type="PANTHER" id="PTHR45138">
    <property type="entry name" value="REGULATORY COMPONENTS OF SENSORY TRANSDUCTION SYSTEM"/>
    <property type="match status" value="1"/>
</dbReference>
<dbReference type="PROSITE" id="PS50112">
    <property type="entry name" value="PAS"/>
    <property type="match status" value="1"/>
</dbReference>
<dbReference type="GO" id="GO:0005886">
    <property type="term" value="C:plasma membrane"/>
    <property type="evidence" value="ECO:0007669"/>
    <property type="project" value="TreeGrafter"/>
</dbReference>
<dbReference type="CDD" id="cd00130">
    <property type="entry name" value="PAS"/>
    <property type="match status" value="2"/>
</dbReference>
<dbReference type="NCBIfam" id="TIGR00229">
    <property type="entry name" value="sensory_box"/>
    <property type="match status" value="1"/>
</dbReference>
<dbReference type="SUPFAM" id="SSF55785">
    <property type="entry name" value="PYP-like sensor domain (PAS domain)"/>
    <property type="match status" value="2"/>
</dbReference>
<evidence type="ECO:0000256" key="2">
    <source>
        <dbReference type="ARBA" id="ARBA00012528"/>
    </source>
</evidence>
<dbReference type="GO" id="GO:0043709">
    <property type="term" value="P:cell adhesion involved in single-species biofilm formation"/>
    <property type="evidence" value="ECO:0007669"/>
    <property type="project" value="TreeGrafter"/>
</dbReference>
<dbReference type="InterPro" id="IPR029016">
    <property type="entry name" value="GAF-like_dom_sf"/>
</dbReference>
<dbReference type="InterPro" id="IPR000014">
    <property type="entry name" value="PAS"/>
</dbReference>
<dbReference type="FunFam" id="3.30.70.270:FF:000001">
    <property type="entry name" value="Diguanylate cyclase domain protein"/>
    <property type="match status" value="1"/>
</dbReference>
<reference evidence="8 9" key="1">
    <citation type="submission" date="2015-11" db="EMBL/GenBank/DDBJ databases">
        <title>Genomic analysis of 38 Legionella species identifies large and diverse effector repertoires.</title>
        <authorList>
            <person name="Burstein D."/>
            <person name="Amaro F."/>
            <person name="Zusman T."/>
            <person name="Lifshitz Z."/>
            <person name="Cohen O."/>
            <person name="Gilbert J.A."/>
            <person name="Pupko T."/>
            <person name="Shuman H.A."/>
            <person name="Segal G."/>
        </authorList>
    </citation>
    <scope>NUCLEOTIDE SEQUENCE [LARGE SCALE GENOMIC DNA]</scope>
    <source>
        <strain evidence="8 9">WO-44C</strain>
    </source>
</reference>
<dbReference type="InterPro" id="IPR003018">
    <property type="entry name" value="GAF"/>
</dbReference>
<evidence type="ECO:0000259" key="7">
    <source>
        <dbReference type="PROSITE" id="PS50887"/>
    </source>
</evidence>
<dbReference type="NCBIfam" id="TIGR00254">
    <property type="entry name" value="GGDEF"/>
    <property type="match status" value="1"/>
</dbReference>
<dbReference type="CDD" id="cd01949">
    <property type="entry name" value="GGDEF"/>
    <property type="match status" value="1"/>
</dbReference>
<dbReference type="Pfam" id="PF13492">
    <property type="entry name" value="GAF_3"/>
    <property type="match status" value="1"/>
</dbReference>
<dbReference type="Pfam" id="PF00990">
    <property type="entry name" value="GGDEF"/>
    <property type="match status" value="1"/>
</dbReference>
<evidence type="ECO:0000259" key="6">
    <source>
        <dbReference type="PROSITE" id="PS50113"/>
    </source>
</evidence>
<keyword evidence="9" id="KW-1185">Reference proteome</keyword>
<feature type="domain" description="PAC" evidence="6">
    <location>
        <begin position="261"/>
        <end position="311"/>
    </location>
</feature>
<evidence type="ECO:0000256" key="3">
    <source>
        <dbReference type="ARBA" id="ARBA00034247"/>
    </source>
</evidence>
<dbReference type="SUPFAM" id="SSF55073">
    <property type="entry name" value="Nucleotide cyclase"/>
    <property type="match status" value="1"/>
</dbReference>
<evidence type="ECO:0000313" key="9">
    <source>
        <dbReference type="Proteomes" id="UP000054698"/>
    </source>
</evidence>
<dbReference type="RefSeq" id="WP_058443619.1">
    <property type="nucleotide sequence ID" value="NZ_CAAAHT010000025.1"/>
</dbReference>
<organism evidence="8 9">
    <name type="scientific">Legionella feeleii</name>
    <dbReference type="NCBI Taxonomy" id="453"/>
    <lineage>
        <taxon>Bacteria</taxon>
        <taxon>Pseudomonadati</taxon>
        <taxon>Pseudomonadota</taxon>
        <taxon>Gammaproteobacteria</taxon>
        <taxon>Legionellales</taxon>
        <taxon>Legionellaceae</taxon>
        <taxon>Legionella</taxon>
    </lineage>
</organism>
<dbReference type="SMART" id="SM00091">
    <property type="entry name" value="PAS"/>
    <property type="match status" value="2"/>
</dbReference>
<feature type="domain" description="GGDEF" evidence="7">
    <location>
        <begin position="521"/>
        <end position="654"/>
    </location>
</feature>
<dbReference type="InterPro" id="IPR043128">
    <property type="entry name" value="Rev_trsase/Diguanyl_cyclase"/>
</dbReference>
<dbReference type="Gene3D" id="3.30.70.270">
    <property type="match status" value="1"/>
</dbReference>
<dbReference type="PROSITE" id="PS50113">
    <property type="entry name" value="PAC"/>
    <property type="match status" value="1"/>
</dbReference>
<dbReference type="InterPro" id="IPR029787">
    <property type="entry name" value="Nucleotide_cyclase"/>
</dbReference>
<dbReference type="GO" id="GO:0052621">
    <property type="term" value="F:diguanylate cyclase activity"/>
    <property type="evidence" value="ECO:0007669"/>
    <property type="project" value="UniProtKB-EC"/>
</dbReference>
<evidence type="ECO:0000259" key="5">
    <source>
        <dbReference type="PROSITE" id="PS50112"/>
    </source>
</evidence>
<dbReference type="EMBL" id="LNYB01000014">
    <property type="protein sequence ID" value="KTD03653.1"/>
    <property type="molecule type" value="Genomic_DNA"/>
</dbReference>
<dbReference type="SUPFAM" id="SSF55781">
    <property type="entry name" value="GAF domain-like"/>
    <property type="match status" value="1"/>
</dbReference>
<name>A0A0W0U774_9GAMM</name>
<evidence type="ECO:0000256" key="1">
    <source>
        <dbReference type="ARBA" id="ARBA00001946"/>
    </source>
</evidence>
<evidence type="ECO:0000256" key="4">
    <source>
        <dbReference type="SAM" id="Coils"/>
    </source>
</evidence>
<evidence type="ECO:0000313" key="8">
    <source>
        <dbReference type="EMBL" id="KTD03653.1"/>
    </source>
</evidence>
<dbReference type="EC" id="2.7.7.65" evidence="2"/>
<dbReference type="InterPro" id="IPR000160">
    <property type="entry name" value="GGDEF_dom"/>
</dbReference>
<dbReference type="STRING" id="453.Lfee_0399"/>
<feature type="coiled-coil region" evidence="4">
    <location>
        <begin position="306"/>
        <end position="336"/>
    </location>
</feature>
<dbReference type="SMART" id="SM00065">
    <property type="entry name" value="GAF"/>
    <property type="match status" value="1"/>
</dbReference>
<comment type="cofactor">
    <cofactor evidence="1">
        <name>Mg(2+)</name>
        <dbReference type="ChEBI" id="CHEBI:18420"/>
    </cofactor>
</comment>
<proteinExistence type="predicted"/>
<dbReference type="PROSITE" id="PS50887">
    <property type="entry name" value="GGDEF"/>
    <property type="match status" value="1"/>
</dbReference>
<dbReference type="SMART" id="SM00267">
    <property type="entry name" value="GGDEF"/>
    <property type="match status" value="1"/>
</dbReference>
<dbReference type="OrthoDB" id="9808408at2"/>